<dbReference type="Pfam" id="PF21672">
    <property type="entry name" value="COMM_HN"/>
    <property type="match status" value="1"/>
</dbReference>
<organism evidence="2">
    <name type="scientific">Hydra vulgaris</name>
    <name type="common">Hydra</name>
    <name type="synonym">Hydra attenuata</name>
    <dbReference type="NCBI Taxonomy" id="6087"/>
    <lineage>
        <taxon>Eukaryota</taxon>
        <taxon>Metazoa</taxon>
        <taxon>Cnidaria</taxon>
        <taxon>Hydrozoa</taxon>
        <taxon>Hydroidolina</taxon>
        <taxon>Anthoathecata</taxon>
        <taxon>Aplanulata</taxon>
        <taxon>Hydridae</taxon>
        <taxon>Hydra</taxon>
    </lineage>
</organism>
<accession>T2M695</accession>
<dbReference type="OrthoDB" id="284322at2759"/>
<proteinExistence type="evidence at transcript level"/>
<name>T2M695_HYDVU</name>
<gene>
    <name evidence="2" type="primary">COMMD4</name>
</gene>
<dbReference type="PANTHER" id="PTHR16231:SF4">
    <property type="entry name" value="COMM DOMAIN-CONTAINING PROTEIN 4"/>
    <property type="match status" value="1"/>
</dbReference>
<evidence type="ECO:0000259" key="1">
    <source>
        <dbReference type="PROSITE" id="PS51269"/>
    </source>
</evidence>
<dbReference type="InterPro" id="IPR017920">
    <property type="entry name" value="COMM"/>
</dbReference>
<dbReference type="InterPro" id="IPR047155">
    <property type="entry name" value="COMMD4/6/7/8"/>
</dbReference>
<reference evidence="2" key="1">
    <citation type="journal article" date="2013" name="Genome Biol. Evol.">
        <title>Punctuated emergences of genetic and phenotypic innovations in eumetazoan, bilaterian, euteleostome, and hominidae ancestors.</title>
        <authorList>
            <person name="Wenger Y."/>
            <person name="Galliot B."/>
        </authorList>
    </citation>
    <scope>NUCLEOTIDE SEQUENCE</scope>
    <source>
        <tissue evidence="2">Whole animals</tissue>
    </source>
</reference>
<dbReference type="PROSITE" id="PS51269">
    <property type="entry name" value="COMM"/>
    <property type="match status" value="1"/>
</dbReference>
<dbReference type="Pfam" id="PF07258">
    <property type="entry name" value="COMM_domain"/>
    <property type="match status" value="1"/>
</dbReference>
<dbReference type="AlphaFoldDB" id="T2M695"/>
<dbReference type="PANTHER" id="PTHR16231">
    <property type="entry name" value="COMM DOMAIN-CONTAINING PROTEIN 4-8 FAMILY MEMBER"/>
    <property type="match status" value="1"/>
</dbReference>
<dbReference type="OMA" id="ASYNCEA"/>
<protein>
    <submittedName>
        <fullName evidence="2">COMM domain-containing protein 4</fullName>
    </submittedName>
</protein>
<evidence type="ECO:0000313" key="2">
    <source>
        <dbReference type="EMBL" id="CDG67467.1"/>
    </source>
</evidence>
<dbReference type="KEGG" id="hmg:100214405"/>
<dbReference type="EMBL" id="HAAD01001235">
    <property type="protein sequence ID" value="CDG67467.1"/>
    <property type="molecule type" value="mRNA"/>
</dbReference>
<feature type="domain" description="COMM" evidence="1">
    <location>
        <begin position="130"/>
        <end position="198"/>
    </location>
</feature>
<sequence length="199" mass="22757">MRFRFCGDLDCPDWVLAEISILSRISSVKLKLFCQQVMLHLLGGSIDYNKVNKFTADAKLEINDIKAAIAAVDFIFTNSAKYQVNSEILSNELQQLGLPKELAISMCKVLDENGEKLYSNLKQNSLRLSRMERFDWRVDYVLSSSHQDEINEAEIQILIKKQSTESLSETVTFSCTNEKLRCLLADLKYAYKLIEDLSL</sequence>